<accession>A0A9P5X293</accession>
<sequence length="385" mass="40362">TSNPGIARPASAQVGDASKAFTSTLITTTFVSSGVFTTTSTSKLPNGSTEVFTLTSSGTRTITTTTEVPTQIGTTSSSGGPPKGIIGGVIGATVIVILALVAFCIIRRKRLRQERITLTHTPEPFVPPEVRNISAVNVSRAIPPAADAVDARPPSSVSAETNNSTPPSGNVGPRKIARKKPAPYLDNPFNDPQSTEPSLSASIASSTGNSTLLSSQRNPSDDPYWRNILVDLASSDDNRTFPRDSTTASSGLNVETTSDPFSDPEDPFSDPKKNRISAHSDISGLSYTSLTPSQIERSVNKANLVARHLSVKSGLSYASLTPSQVNRRMDYTPSDFTSDTSSDRRLSMQSGTSIASVSSAGTAGGAESERIRGPTPNVQNVSFAA</sequence>
<feature type="compositionally biased region" description="Low complexity" evidence="1">
    <location>
        <begin position="331"/>
        <end position="340"/>
    </location>
</feature>
<dbReference type="AlphaFoldDB" id="A0A9P5X293"/>
<evidence type="ECO:0000313" key="3">
    <source>
        <dbReference type="EMBL" id="KAF9442106.1"/>
    </source>
</evidence>
<dbReference type="Proteomes" id="UP000807342">
    <property type="component" value="Unassembled WGS sequence"/>
</dbReference>
<feature type="compositionally biased region" description="Low complexity" evidence="1">
    <location>
        <begin position="350"/>
        <end position="361"/>
    </location>
</feature>
<feature type="region of interest" description="Disordered" evidence="1">
    <location>
        <begin position="145"/>
        <end position="223"/>
    </location>
</feature>
<organism evidence="3 4">
    <name type="scientific">Macrolepiota fuliginosa MF-IS2</name>
    <dbReference type="NCBI Taxonomy" id="1400762"/>
    <lineage>
        <taxon>Eukaryota</taxon>
        <taxon>Fungi</taxon>
        <taxon>Dikarya</taxon>
        <taxon>Basidiomycota</taxon>
        <taxon>Agaricomycotina</taxon>
        <taxon>Agaricomycetes</taxon>
        <taxon>Agaricomycetidae</taxon>
        <taxon>Agaricales</taxon>
        <taxon>Agaricineae</taxon>
        <taxon>Agaricaceae</taxon>
        <taxon>Macrolepiota</taxon>
    </lineage>
</organism>
<protein>
    <submittedName>
        <fullName evidence="3">Uncharacterized protein</fullName>
    </submittedName>
</protein>
<feature type="region of interest" description="Disordered" evidence="1">
    <location>
        <begin position="328"/>
        <end position="385"/>
    </location>
</feature>
<comment type="caution">
    <text evidence="3">The sequence shown here is derived from an EMBL/GenBank/DDBJ whole genome shotgun (WGS) entry which is preliminary data.</text>
</comment>
<keyword evidence="4" id="KW-1185">Reference proteome</keyword>
<keyword evidence="2" id="KW-0472">Membrane</keyword>
<gene>
    <name evidence="3" type="ORF">P691DRAFT_811358</name>
</gene>
<feature type="region of interest" description="Disordered" evidence="1">
    <location>
        <begin position="236"/>
        <end position="277"/>
    </location>
</feature>
<feature type="compositionally biased region" description="Polar residues" evidence="1">
    <location>
        <begin position="155"/>
        <end position="168"/>
    </location>
</feature>
<feature type="transmembrane region" description="Helical" evidence="2">
    <location>
        <begin position="85"/>
        <end position="106"/>
    </location>
</feature>
<dbReference type="OrthoDB" id="10681697at2759"/>
<feature type="compositionally biased region" description="Polar residues" evidence="1">
    <location>
        <begin position="243"/>
        <end position="257"/>
    </location>
</feature>
<reference evidence="3" key="1">
    <citation type="submission" date="2020-11" db="EMBL/GenBank/DDBJ databases">
        <authorList>
            <consortium name="DOE Joint Genome Institute"/>
            <person name="Ahrendt S."/>
            <person name="Riley R."/>
            <person name="Andreopoulos W."/>
            <person name="Labutti K."/>
            <person name="Pangilinan J."/>
            <person name="Ruiz-Duenas F.J."/>
            <person name="Barrasa J.M."/>
            <person name="Sanchez-Garcia M."/>
            <person name="Camarero S."/>
            <person name="Miyauchi S."/>
            <person name="Serrano A."/>
            <person name="Linde D."/>
            <person name="Babiker R."/>
            <person name="Drula E."/>
            <person name="Ayuso-Fernandez I."/>
            <person name="Pacheco R."/>
            <person name="Padilla G."/>
            <person name="Ferreira P."/>
            <person name="Barriuso J."/>
            <person name="Kellner H."/>
            <person name="Castanera R."/>
            <person name="Alfaro M."/>
            <person name="Ramirez L."/>
            <person name="Pisabarro A.G."/>
            <person name="Kuo A."/>
            <person name="Tritt A."/>
            <person name="Lipzen A."/>
            <person name="He G."/>
            <person name="Yan M."/>
            <person name="Ng V."/>
            <person name="Cullen D."/>
            <person name="Martin F."/>
            <person name="Rosso M.-N."/>
            <person name="Henrissat B."/>
            <person name="Hibbett D."/>
            <person name="Martinez A.T."/>
            <person name="Grigoriev I.V."/>
        </authorList>
    </citation>
    <scope>NUCLEOTIDE SEQUENCE</scope>
    <source>
        <strain evidence="3">MF-IS2</strain>
    </source>
</reference>
<evidence type="ECO:0000256" key="2">
    <source>
        <dbReference type="SAM" id="Phobius"/>
    </source>
</evidence>
<dbReference type="EMBL" id="MU151701">
    <property type="protein sequence ID" value="KAF9442106.1"/>
    <property type="molecule type" value="Genomic_DNA"/>
</dbReference>
<evidence type="ECO:0000256" key="1">
    <source>
        <dbReference type="SAM" id="MobiDB-lite"/>
    </source>
</evidence>
<evidence type="ECO:0000313" key="4">
    <source>
        <dbReference type="Proteomes" id="UP000807342"/>
    </source>
</evidence>
<keyword evidence="2" id="KW-0812">Transmembrane</keyword>
<feature type="compositionally biased region" description="Polar residues" evidence="1">
    <location>
        <begin position="376"/>
        <end position="385"/>
    </location>
</feature>
<feature type="non-terminal residue" evidence="3">
    <location>
        <position position="1"/>
    </location>
</feature>
<name>A0A9P5X293_9AGAR</name>
<feature type="compositionally biased region" description="Polar residues" evidence="1">
    <location>
        <begin position="190"/>
        <end position="218"/>
    </location>
</feature>
<keyword evidence="2" id="KW-1133">Transmembrane helix</keyword>
<proteinExistence type="predicted"/>
<feature type="compositionally biased region" description="Low complexity" evidence="1">
    <location>
        <begin position="145"/>
        <end position="154"/>
    </location>
</feature>